<dbReference type="Gene3D" id="3.40.50.300">
    <property type="entry name" value="P-loop containing nucleotide triphosphate hydrolases"/>
    <property type="match status" value="1"/>
</dbReference>
<comment type="catalytic activity">
    <reaction evidence="6">
        <text>UDP-N-acetyl-alpha-D-glucosamine + ATP = UDP-N-acetyl-alpha-D-glucosamine 3'-phosphate + ADP + H(+)</text>
        <dbReference type="Rhea" id="RHEA:32671"/>
        <dbReference type="ChEBI" id="CHEBI:15378"/>
        <dbReference type="ChEBI" id="CHEBI:30616"/>
        <dbReference type="ChEBI" id="CHEBI:57705"/>
        <dbReference type="ChEBI" id="CHEBI:64353"/>
        <dbReference type="ChEBI" id="CHEBI:456216"/>
        <dbReference type="EC" id="2.7.1.176"/>
    </reaction>
</comment>
<accession>A0ABS7HVW5</accession>
<reference evidence="8 9" key="1">
    <citation type="journal article" date="2021" name="MBio">
        <title>Poor Competitiveness of Bradyrhizobium in Pigeon Pea Root Colonization in Indian Soils.</title>
        <authorList>
            <person name="Chalasani D."/>
            <person name="Basu A."/>
            <person name="Pullabhotla S.V.S.R.N."/>
            <person name="Jorrin B."/>
            <person name="Neal A.L."/>
            <person name="Poole P.S."/>
            <person name="Podile A.R."/>
            <person name="Tkacz A."/>
        </authorList>
    </citation>
    <scope>NUCLEOTIDE SEQUENCE [LARGE SCALE GENOMIC DNA]</scope>
    <source>
        <strain evidence="8 9">HU12</strain>
    </source>
</reference>
<dbReference type="Pfam" id="PF06414">
    <property type="entry name" value="Zeta_toxin"/>
    <property type="match status" value="1"/>
</dbReference>
<protein>
    <recommendedName>
        <fullName evidence="5">UDP-N-acetylglucosamine kinase</fullName>
        <ecNumber evidence="2">2.7.1.176</ecNumber>
    </recommendedName>
    <alternativeName>
        <fullName evidence="5">UDP-N-acetylglucosamine kinase</fullName>
    </alternativeName>
</protein>
<evidence type="ECO:0000256" key="2">
    <source>
        <dbReference type="ARBA" id="ARBA00011963"/>
    </source>
</evidence>
<dbReference type="InterPro" id="IPR027417">
    <property type="entry name" value="P-loop_NTPase"/>
</dbReference>
<dbReference type="EMBL" id="JAEUAX010000002">
    <property type="protein sequence ID" value="MBW9108979.1"/>
    <property type="molecule type" value="Genomic_DNA"/>
</dbReference>
<evidence type="ECO:0000256" key="5">
    <source>
        <dbReference type="ARBA" id="ARBA00032897"/>
    </source>
</evidence>
<proteinExistence type="inferred from homology"/>
<keyword evidence="9" id="KW-1185">Reference proteome</keyword>
<feature type="domain" description="Zeta toxin" evidence="7">
    <location>
        <begin position="29"/>
        <end position="205"/>
    </location>
</feature>
<name>A0ABS7HVW5_9MICO</name>
<organism evidence="8 9">
    <name type="scientific">Microbacterium ureisolvens</name>
    <dbReference type="NCBI Taxonomy" id="2781186"/>
    <lineage>
        <taxon>Bacteria</taxon>
        <taxon>Bacillati</taxon>
        <taxon>Actinomycetota</taxon>
        <taxon>Actinomycetes</taxon>
        <taxon>Micrococcales</taxon>
        <taxon>Microbacteriaceae</taxon>
        <taxon>Microbacterium</taxon>
    </lineage>
</organism>
<dbReference type="Proteomes" id="UP000777440">
    <property type="component" value="Unassembled WGS sequence"/>
</dbReference>
<evidence type="ECO:0000313" key="9">
    <source>
        <dbReference type="Proteomes" id="UP000777440"/>
    </source>
</evidence>
<dbReference type="EC" id="2.7.1.176" evidence="2"/>
<keyword evidence="3" id="KW-0547">Nucleotide-binding</keyword>
<evidence type="ECO:0000259" key="7">
    <source>
        <dbReference type="Pfam" id="PF06414"/>
    </source>
</evidence>
<evidence type="ECO:0000256" key="3">
    <source>
        <dbReference type="ARBA" id="ARBA00022741"/>
    </source>
</evidence>
<evidence type="ECO:0000256" key="4">
    <source>
        <dbReference type="ARBA" id="ARBA00022840"/>
    </source>
</evidence>
<evidence type="ECO:0000313" key="8">
    <source>
        <dbReference type="EMBL" id="MBW9108979.1"/>
    </source>
</evidence>
<comment type="caution">
    <text evidence="8">The sequence shown here is derived from an EMBL/GenBank/DDBJ whole genome shotgun (WGS) entry which is preliminary data.</text>
</comment>
<evidence type="ECO:0000256" key="6">
    <source>
        <dbReference type="ARBA" id="ARBA00048178"/>
    </source>
</evidence>
<evidence type="ECO:0000256" key="1">
    <source>
        <dbReference type="ARBA" id="ARBA00009104"/>
    </source>
</evidence>
<sequence length="331" mass="34499">MSTPIVDNAVRDEILRRDILPLYFPGNASSAAPTFTLLAGQPGAGRGRVARREGGDGDAAVVNADDLRAFHPGFLAQGSAASAEVAQAVAGWVAGSIRHAREHHRSLVLEGSFGNVAAAAGTAQRFTAEGFTTRLVVVGSTRAQSLLSVTSGYLRDMQARRPGVVTDRAAHDEAFAATRRLVASVEESGWVDRVTVVARDGRTVFDGARTETGLAGAQAALVGAQSARMARFDATQWLSELHHVTDYATGLRAMPDGVGELLVDLHETALRDVIPQLHIPAGGKFATAIEQKTVAALVALRPTLTPTVGPIDIAAPVIAAPGGPERGGVSR</sequence>
<keyword evidence="4" id="KW-0067">ATP-binding</keyword>
<dbReference type="InterPro" id="IPR010488">
    <property type="entry name" value="Zeta_toxin_domain"/>
</dbReference>
<dbReference type="RefSeq" id="WP_220288664.1">
    <property type="nucleotide sequence ID" value="NZ_JAEUAX010000002.1"/>
</dbReference>
<comment type="similarity">
    <text evidence="1">Belongs to the zeta toxin family.</text>
</comment>
<gene>
    <name evidence="8" type="ORF">JNB61_04290</name>
</gene>